<dbReference type="EMBL" id="BAAAOR010000002">
    <property type="protein sequence ID" value="GAA1503037.1"/>
    <property type="molecule type" value="Genomic_DNA"/>
</dbReference>
<evidence type="ECO:0000256" key="1">
    <source>
        <dbReference type="ARBA" id="ARBA00022630"/>
    </source>
</evidence>
<dbReference type="Proteomes" id="UP001500842">
    <property type="component" value="Unassembled WGS sequence"/>
</dbReference>
<evidence type="ECO:0000313" key="7">
    <source>
        <dbReference type="Proteomes" id="UP001500842"/>
    </source>
</evidence>
<evidence type="ECO:0000259" key="5">
    <source>
        <dbReference type="Pfam" id="PF00296"/>
    </source>
</evidence>
<dbReference type="SUPFAM" id="SSF51679">
    <property type="entry name" value="Bacterial luciferase-like"/>
    <property type="match status" value="1"/>
</dbReference>
<dbReference type="Gene3D" id="3.20.20.30">
    <property type="entry name" value="Luciferase-like domain"/>
    <property type="match status" value="1"/>
</dbReference>
<feature type="domain" description="Luciferase-like" evidence="5">
    <location>
        <begin position="11"/>
        <end position="207"/>
    </location>
</feature>
<keyword evidence="1" id="KW-0285">Flavoprotein</keyword>
<keyword evidence="7" id="KW-1185">Reference proteome</keyword>
<protein>
    <recommendedName>
        <fullName evidence="5">Luciferase-like domain-containing protein</fullName>
    </recommendedName>
</protein>
<proteinExistence type="predicted"/>
<keyword evidence="3" id="KW-0560">Oxidoreductase</keyword>
<comment type="caution">
    <text evidence="6">The sequence shown here is derived from an EMBL/GenBank/DDBJ whole genome shotgun (WGS) entry which is preliminary data.</text>
</comment>
<dbReference type="Pfam" id="PF00296">
    <property type="entry name" value="Bac_luciferase"/>
    <property type="match status" value="1"/>
</dbReference>
<dbReference type="InterPro" id="IPR036661">
    <property type="entry name" value="Luciferase-like_sf"/>
</dbReference>
<organism evidence="6 7">
    <name type="scientific">Nocardioides humi</name>
    <dbReference type="NCBI Taxonomy" id="449461"/>
    <lineage>
        <taxon>Bacteria</taxon>
        <taxon>Bacillati</taxon>
        <taxon>Actinomycetota</taxon>
        <taxon>Actinomycetes</taxon>
        <taxon>Propionibacteriales</taxon>
        <taxon>Nocardioidaceae</taxon>
        <taxon>Nocardioides</taxon>
    </lineage>
</organism>
<keyword evidence="4" id="KW-0503">Monooxygenase</keyword>
<dbReference type="InterPro" id="IPR011251">
    <property type="entry name" value="Luciferase-like_dom"/>
</dbReference>
<accession>A0ABN1ZRY1</accession>
<dbReference type="PANTHER" id="PTHR42847">
    <property type="entry name" value="ALKANESULFONATE MONOOXYGENASE"/>
    <property type="match status" value="1"/>
</dbReference>
<name>A0ABN1ZRY1_9ACTN</name>
<reference evidence="6 7" key="1">
    <citation type="journal article" date="2019" name="Int. J. Syst. Evol. Microbiol.">
        <title>The Global Catalogue of Microorganisms (GCM) 10K type strain sequencing project: providing services to taxonomists for standard genome sequencing and annotation.</title>
        <authorList>
            <consortium name="The Broad Institute Genomics Platform"/>
            <consortium name="The Broad Institute Genome Sequencing Center for Infectious Disease"/>
            <person name="Wu L."/>
            <person name="Ma J."/>
        </authorList>
    </citation>
    <scope>NUCLEOTIDE SEQUENCE [LARGE SCALE GENOMIC DNA]</scope>
    <source>
        <strain evidence="6 7">JCM 14942</strain>
    </source>
</reference>
<dbReference type="RefSeq" id="WP_141003679.1">
    <property type="nucleotide sequence ID" value="NZ_BAAAOR010000002.1"/>
</dbReference>
<evidence type="ECO:0000313" key="6">
    <source>
        <dbReference type="EMBL" id="GAA1503037.1"/>
    </source>
</evidence>
<evidence type="ECO:0000256" key="2">
    <source>
        <dbReference type="ARBA" id="ARBA00022643"/>
    </source>
</evidence>
<keyword evidence="2" id="KW-0288">FMN</keyword>
<dbReference type="PANTHER" id="PTHR42847:SF4">
    <property type="entry name" value="ALKANESULFONATE MONOOXYGENASE-RELATED"/>
    <property type="match status" value="1"/>
</dbReference>
<evidence type="ECO:0000256" key="4">
    <source>
        <dbReference type="ARBA" id="ARBA00023033"/>
    </source>
</evidence>
<sequence length="290" mass="30327">MEYGAHLPLLGSPGDVGDLASYARTAGALGFRALAVNDHLQFRRPWLDGIVALSSVIEASGDLTLATTVALPVVRGPAVLAKAAAALDVLSGGRLLLGVGPGSSPADYALAGLDFDERWPRFEAAVRALRAHLGRSADDGTPVLEPRPVRPGGPPVWIGSWGSPAGLRRVARLGDGWLASAYSTTPAQVAAGRAAHGVPCAVATMWTFVTEDAGERAAWLSRLAALLHRPEDDLAGRVLVGPPEWCAALLRAYADAGAELLFLWPVADHEQQLERVMRDVVPLVGRGAPG</sequence>
<gene>
    <name evidence="6" type="ORF">GCM10009788_02820</name>
</gene>
<evidence type="ECO:0000256" key="3">
    <source>
        <dbReference type="ARBA" id="ARBA00023002"/>
    </source>
</evidence>
<dbReference type="InterPro" id="IPR050172">
    <property type="entry name" value="SsuD_RutA_monooxygenase"/>
</dbReference>